<evidence type="ECO:0000313" key="15">
    <source>
        <dbReference type="Proteomes" id="UP000694404"/>
    </source>
</evidence>
<dbReference type="InterPro" id="IPR008664">
    <property type="entry name" value="LISCH7"/>
</dbReference>
<dbReference type="GO" id="GO:0042802">
    <property type="term" value="F:identical protein binding"/>
    <property type="evidence" value="ECO:0007669"/>
    <property type="project" value="Ensembl"/>
</dbReference>
<keyword evidence="6 12" id="KW-1133">Transmembrane helix</keyword>
<comment type="subcellular location">
    <subcellularLocation>
        <location evidence="1">Cell junction</location>
        <location evidence="1">Tight junction</location>
    </subcellularLocation>
    <subcellularLocation>
        <location evidence="10">Endomembrane system</location>
        <topology evidence="10">Single-pass type I membrane protein</topology>
    </subcellularLocation>
</comment>
<feature type="compositionally biased region" description="Basic and acidic residues" evidence="11">
    <location>
        <begin position="435"/>
        <end position="456"/>
    </location>
</feature>
<feature type="compositionally biased region" description="Basic and acidic residues" evidence="11">
    <location>
        <begin position="406"/>
        <end position="427"/>
    </location>
</feature>
<dbReference type="GO" id="GO:0070506">
    <property type="term" value="F:high-density lipoprotein particle receptor activity"/>
    <property type="evidence" value="ECO:0007669"/>
    <property type="project" value="TreeGrafter"/>
</dbReference>
<dbReference type="InterPro" id="IPR007110">
    <property type="entry name" value="Ig-like_dom"/>
</dbReference>
<dbReference type="Gene3D" id="2.60.40.10">
    <property type="entry name" value="Immunoglobulins"/>
    <property type="match status" value="1"/>
</dbReference>
<evidence type="ECO:0000256" key="9">
    <source>
        <dbReference type="ARBA" id="ARBA00023319"/>
    </source>
</evidence>
<feature type="compositionally biased region" description="Basic and acidic residues" evidence="11">
    <location>
        <begin position="369"/>
        <end position="381"/>
    </location>
</feature>
<dbReference type="SUPFAM" id="SSF48726">
    <property type="entry name" value="Immunoglobulin"/>
    <property type="match status" value="1"/>
</dbReference>
<feature type="region of interest" description="Disordered" evidence="11">
    <location>
        <begin position="340"/>
        <end position="551"/>
    </location>
</feature>
<dbReference type="Proteomes" id="UP000694404">
    <property type="component" value="Unplaced"/>
</dbReference>
<evidence type="ECO:0000256" key="10">
    <source>
        <dbReference type="ARBA" id="ARBA00046288"/>
    </source>
</evidence>
<dbReference type="Ensembl" id="ENSCABT00000004284.1">
    <property type="protein sequence ID" value="ENSCABP00000003949.1"/>
    <property type="gene ID" value="ENSCABG00000002865.1"/>
</dbReference>
<dbReference type="PANTHER" id="PTHR15923">
    <property type="entry name" value="TRANSMEMBRANE AND IMMUNOGLOBULIN DOMAIN-CONTAINING PROTEIN"/>
    <property type="match status" value="1"/>
</dbReference>
<dbReference type="InterPro" id="IPR003599">
    <property type="entry name" value="Ig_sub"/>
</dbReference>
<dbReference type="GO" id="GO:0032991">
    <property type="term" value="C:protein-containing complex"/>
    <property type="evidence" value="ECO:0007669"/>
    <property type="project" value="Ensembl"/>
</dbReference>
<keyword evidence="5" id="KW-0965">Cell junction</keyword>
<evidence type="ECO:0000313" key="14">
    <source>
        <dbReference type="Ensembl" id="ENSCABP00000003949.1"/>
    </source>
</evidence>
<keyword evidence="7 12" id="KW-0472">Membrane</keyword>
<feature type="transmembrane region" description="Helical" evidence="12">
    <location>
        <begin position="6"/>
        <end position="30"/>
    </location>
</feature>
<comment type="similarity">
    <text evidence="2">Belongs to the immunoglobulin superfamily. LISCH7 family.</text>
</comment>
<reference evidence="14" key="2">
    <citation type="submission" date="2025-09" db="UniProtKB">
        <authorList>
            <consortium name="Ensembl"/>
        </authorList>
    </citation>
    <scope>IDENTIFICATION</scope>
</reference>
<dbReference type="AlphaFoldDB" id="A0A8C0G561"/>
<evidence type="ECO:0000256" key="2">
    <source>
        <dbReference type="ARBA" id="ARBA00009491"/>
    </source>
</evidence>
<dbReference type="InterPro" id="IPR013783">
    <property type="entry name" value="Ig-like_fold"/>
</dbReference>
<dbReference type="GO" id="GO:0012505">
    <property type="term" value="C:endomembrane system"/>
    <property type="evidence" value="ECO:0007669"/>
    <property type="project" value="UniProtKB-SubCell"/>
</dbReference>
<evidence type="ECO:0000256" key="1">
    <source>
        <dbReference type="ARBA" id="ARBA00004435"/>
    </source>
</evidence>
<feature type="domain" description="Ig-like" evidence="13">
    <location>
        <begin position="42"/>
        <end position="164"/>
    </location>
</feature>
<evidence type="ECO:0000256" key="8">
    <source>
        <dbReference type="ARBA" id="ARBA00023157"/>
    </source>
</evidence>
<keyword evidence="3" id="KW-0796">Tight junction</keyword>
<evidence type="ECO:0000259" key="13">
    <source>
        <dbReference type="PROSITE" id="PS50835"/>
    </source>
</evidence>
<keyword evidence="8" id="KW-1015">Disulfide bond</keyword>
<keyword evidence="4 12" id="KW-0812">Transmembrane</keyword>
<sequence length="551" mass="63227">MLRDWGLFPVAPAPLCIVTQPCCLSLLVIVQDIERYTTLFASVILKCDYSTSAQLQDVVVTWRFKSFCKDPIFDYYSASYQAGLALGQDPSNDCNDNQRTVRIVIQRRGQSEPVLGIEYRQRKITIQNRADLVINEVMWWDHGVYYCAVESPGDTAGDPDKEVKLVVLHWLTVIFIILGALLLLIVIGVCWCQCCPQHCCCHVRCACCPTRCCCNEEALKRHRFMKQTRTLMPWMTHHPFYVGADRNSQLSSYQLNPLLQKDVSLQSSLPLVHSQGQLPPKNNILDYLESEIQNLNLSQPLLPSHHFGANQHPSVLSSLSSEVVERRVIQLPPITELIPSSQRSSNLSHLQRAGHAAGPWDSTTEDEREDWRRRQPLDGDSHSSFNRESWDKGRDQPPQRQGEGSYEGRHRSSRQDVSPMRRPDRGRYGGIFYPEEARERSGRRFDPRQQPLERQKYQHSNRKGSNSEQRGRQHRSSSPPMRRESWSSAEEHDRFQGNNRQRHHRSPGWPEDKPPSYRSLEIIPAKDSRHRSSVGQQSEKGSSRSGKSMVI</sequence>
<feature type="compositionally biased region" description="Polar residues" evidence="11">
    <location>
        <begin position="533"/>
        <end position="551"/>
    </location>
</feature>
<name>A0A8C0G561_CHEAB</name>
<organism evidence="14 15">
    <name type="scientific">Chelonoidis abingdonii</name>
    <name type="common">Abingdon island giant tortoise</name>
    <name type="synonym">Testudo abingdonii</name>
    <dbReference type="NCBI Taxonomy" id="106734"/>
    <lineage>
        <taxon>Eukaryota</taxon>
        <taxon>Metazoa</taxon>
        <taxon>Chordata</taxon>
        <taxon>Craniata</taxon>
        <taxon>Vertebrata</taxon>
        <taxon>Euteleostomi</taxon>
        <taxon>Archelosauria</taxon>
        <taxon>Testudinata</taxon>
        <taxon>Testudines</taxon>
        <taxon>Cryptodira</taxon>
        <taxon>Durocryptodira</taxon>
        <taxon>Testudinoidea</taxon>
        <taxon>Testudinidae</taxon>
        <taxon>Chelonoidis</taxon>
    </lineage>
</organism>
<dbReference type="Pfam" id="PF05624">
    <property type="entry name" value="LSR"/>
    <property type="match status" value="1"/>
</dbReference>
<dbReference type="PROSITE" id="PS50835">
    <property type="entry name" value="IG_LIKE"/>
    <property type="match status" value="1"/>
</dbReference>
<dbReference type="PANTHER" id="PTHR15923:SF3">
    <property type="entry name" value="IMMUNOGLOBULIN-LIKE DOMAIN-CONTAINING RECEPTOR 1"/>
    <property type="match status" value="1"/>
</dbReference>
<gene>
    <name evidence="14" type="primary">ILDR1</name>
</gene>
<feature type="compositionally biased region" description="Polar residues" evidence="11">
    <location>
        <begin position="340"/>
        <end position="349"/>
    </location>
</feature>
<dbReference type="GeneTree" id="ENSGT00950000183058"/>
<evidence type="ECO:0000256" key="4">
    <source>
        <dbReference type="ARBA" id="ARBA00022692"/>
    </source>
</evidence>
<proteinExistence type="inferred from homology"/>
<feature type="transmembrane region" description="Helical" evidence="12">
    <location>
        <begin position="167"/>
        <end position="189"/>
    </location>
</feature>
<dbReference type="InterPro" id="IPR036179">
    <property type="entry name" value="Ig-like_dom_sf"/>
</dbReference>
<dbReference type="GO" id="GO:0005923">
    <property type="term" value="C:bicellular tight junction"/>
    <property type="evidence" value="ECO:0007669"/>
    <property type="project" value="UniProtKB-SubCell"/>
</dbReference>
<keyword evidence="9" id="KW-0393">Immunoglobulin domain</keyword>
<feature type="compositionally biased region" description="Basic and acidic residues" evidence="11">
    <location>
        <begin position="481"/>
        <end position="495"/>
    </location>
</feature>
<evidence type="ECO:0000256" key="11">
    <source>
        <dbReference type="SAM" id="MobiDB-lite"/>
    </source>
</evidence>
<feature type="compositionally biased region" description="Basic and acidic residues" evidence="11">
    <location>
        <begin position="388"/>
        <end position="397"/>
    </location>
</feature>
<protein>
    <submittedName>
        <fullName evidence="14">Immunoglobulin like domain containing receptor 1</fullName>
    </submittedName>
</protein>
<evidence type="ECO:0000256" key="5">
    <source>
        <dbReference type="ARBA" id="ARBA00022949"/>
    </source>
</evidence>
<keyword evidence="15" id="KW-1185">Reference proteome</keyword>
<dbReference type="SMART" id="SM00409">
    <property type="entry name" value="IG"/>
    <property type="match status" value="1"/>
</dbReference>
<evidence type="ECO:0000256" key="12">
    <source>
        <dbReference type="SAM" id="Phobius"/>
    </source>
</evidence>
<dbReference type="GO" id="GO:0005886">
    <property type="term" value="C:plasma membrane"/>
    <property type="evidence" value="ECO:0007669"/>
    <property type="project" value="TreeGrafter"/>
</dbReference>
<evidence type="ECO:0000256" key="7">
    <source>
        <dbReference type="ARBA" id="ARBA00023136"/>
    </source>
</evidence>
<evidence type="ECO:0000256" key="6">
    <source>
        <dbReference type="ARBA" id="ARBA00022989"/>
    </source>
</evidence>
<accession>A0A8C0G561</accession>
<reference evidence="14" key="1">
    <citation type="submission" date="2025-08" db="UniProtKB">
        <authorList>
            <consortium name="Ensembl"/>
        </authorList>
    </citation>
    <scope>IDENTIFICATION</scope>
</reference>
<evidence type="ECO:0000256" key="3">
    <source>
        <dbReference type="ARBA" id="ARBA00022427"/>
    </source>
</evidence>
<dbReference type="InterPro" id="IPR051874">
    <property type="entry name" value="Ig-like_domain-LISCH7"/>
</dbReference>